<accession>A0A6I2TWT5</accession>
<protein>
    <recommendedName>
        <fullName evidence="3">HAD family hydrolase</fullName>
    </recommendedName>
</protein>
<comment type="caution">
    <text evidence="1">The sequence shown here is derived from an EMBL/GenBank/DDBJ whole genome shotgun (WGS) entry which is preliminary data.</text>
</comment>
<dbReference type="EMBL" id="VUNF01000003">
    <property type="protein sequence ID" value="MST76708.1"/>
    <property type="molecule type" value="Genomic_DNA"/>
</dbReference>
<dbReference type="InterPro" id="IPR036412">
    <property type="entry name" value="HAD-like_sf"/>
</dbReference>
<evidence type="ECO:0008006" key="3">
    <source>
        <dbReference type="Google" id="ProtNLM"/>
    </source>
</evidence>
<reference evidence="1 2" key="1">
    <citation type="submission" date="2019-08" db="EMBL/GenBank/DDBJ databases">
        <title>In-depth cultivation of the pig gut microbiome towards novel bacterial diversity and tailored functional studies.</title>
        <authorList>
            <person name="Wylensek D."/>
            <person name="Hitch T.C.A."/>
            <person name="Clavel T."/>
        </authorList>
    </citation>
    <scope>NUCLEOTIDE SEQUENCE [LARGE SCALE GENOMIC DNA]</scope>
    <source>
        <strain evidence="1 2">LKV-178-WT-2C</strain>
    </source>
</reference>
<sequence>MRLASFDIFDTTLLRRCGRPEAVWNALAENLFPEEMDLQEAFVVWRRNAQGETLEEKYDGIDSSFLYFSGIDKKGMMQAEEAVERAMLILNPSVCRLIEQRRAEGYRIAFISDMYLSSQFLRQVLESYGCCQAADAVFVSCEHHARKDTGALYEVVRQALHPSEWLHYGDNLRSDVKMARRKGIRAVHINTSYNDVENACVQVSPAMAALSRRYRLEQEKDEFAGFAADFVVPAYLPYVIYVLREARRMGIRKLYFLSRDSYILLKAAQALSKESEGLELHYLFVSRRSLLLPYLCGEDEQAYLAASDHHTLIRIDSIDKRLKQLGTSREEMKEEYGIVFPYSKVNNPQEQTDFLQKIFHSKFTPHLQQQAQTQLHFLLNYFRQEGLFDGETCAAVDIGWLGTSRLMMNHILRREHAQDIHFFYYGVRRDVFPPSAGRYSTYFQPEELSTGATVLLEHYYSASPYPSTIAYQKTESGKVVPMFADNRDFHHTPITDANQKAIEVMAVNIQNQGEADEQALREWAKCTFDCLNNATRRIDIQPLSKQSEFDDNIPFVKRLTVAELLRMVLLGEVVTGYDLGSLRLTLPHCTLAPVWRIKKTTGKLRGYIYQRFLKPY</sequence>
<proteinExistence type="predicted"/>
<dbReference type="Gene3D" id="3.40.50.1000">
    <property type="entry name" value="HAD superfamily/HAD-like"/>
    <property type="match status" value="1"/>
</dbReference>
<organism evidence="1 2">
    <name type="scientific">Segatella copri</name>
    <dbReference type="NCBI Taxonomy" id="165179"/>
    <lineage>
        <taxon>Bacteria</taxon>
        <taxon>Pseudomonadati</taxon>
        <taxon>Bacteroidota</taxon>
        <taxon>Bacteroidia</taxon>
        <taxon>Bacteroidales</taxon>
        <taxon>Prevotellaceae</taxon>
        <taxon>Segatella</taxon>
    </lineage>
</organism>
<dbReference type="InterPro" id="IPR023214">
    <property type="entry name" value="HAD_sf"/>
</dbReference>
<dbReference type="RefSeq" id="WP_154480379.1">
    <property type="nucleotide sequence ID" value="NZ_VUNF01000003.1"/>
</dbReference>
<dbReference type="Gene3D" id="1.10.150.400">
    <property type="match status" value="1"/>
</dbReference>
<evidence type="ECO:0000313" key="1">
    <source>
        <dbReference type="EMBL" id="MST76708.1"/>
    </source>
</evidence>
<name>A0A6I2TWT5_9BACT</name>
<dbReference type="AlphaFoldDB" id="A0A6I2TWT5"/>
<gene>
    <name evidence="1" type="ORF">FYJ72_03160</name>
</gene>
<evidence type="ECO:0000313" key="2">
    <source>
        <dbReference type="Proteomes" id="UP000450161"/>
    </source>
</evidence>
<dbReference type="Proteomes" id="UP000450161">
    <property type="component" value="Unassembled WGS sequence"/>
</dbReference>
<dbReference type="SUPFAM" id="SSF56784">
    <property type="entry name" value="HAD-like"/>
    <property type="match status" value="1"/>
</dbReference>